<dbReference type="InterPro" id="IPR029600">
    <property type="entry name" value="IFT81"/>
</dbReference>
<keyword evidence="2" id="KW-0969">Cilium</keyword>
<dbReference type="EMBL" id="VDLU01000002">
    <property type="protein sequence ID" value="TNJ28484.1"/>
    <property type="molecule type" value="Genomic_DNA"/>
</dbReference>
<dbReference type="GO" id="GO:0060271">
    <property type="term" value="P:cilium assembly"/>
    <property type="evidence" value="ECO:0007669"/>
    <property type="project" value="InterPro"/>
</dbReference>
<protein>
    <submittedName>
        <fullName evidence="2">Intraflagellar transport protein IFT81</fullName>
    </submittedName>
</protein>
<dbReference type="Gene3D" id="1.10.418.70">
    <property type="entry name" value="Intraflagellar transport protein 81, N-terminal domain"/>
    <property type="match status" value="1"/>
</dbReference>
<dbReference type="PANTHER" id="PTHR15614">
    <property type="entry name" value="INTRAFLAGELLAR TRANSPORT PROTEIN 81 HOMOLOG"/>
    <property type="match status" value="1"/>
</dbReference>
<keyword evidence="1" id="KW-0175">Coiled coil</keyword>
<dbReference type="GO" id="GO:0030992">
    <property type="term" value="C:intraciliary transport particle B"/>
    <property type="evidence" value="ECO:0007669"/>
    <property type="project" value="InterPro"/>
</dbReference>
<keyword evidence="2" id="KW-0966">Cell projection</keyword>
<dbReference type="VEuPathDB" id="GiardiaDB:GMRT_12616"/>
<comment type="caution">
    <text evidence="2">The sequence shown here is derived from an EMBL/GenBank/DDBJ whole genome shotgun (WGS) entry which is preliminary data.</text>
</comment>
<dbReference type="GO" id="GO:0036064">
    <property type="term" value="C:ciliary basal body"/>
    <property type="evidence" value="ECO:0007669"/>
    <property type="project" value="TreeGrafter"/>
</dbReference>
<organism evidence="2 3">
    <name type="scientific">Giardia muris</name>
    <dbReference type="NCBI Taxonomy" id="5742"/>
    <lineage>
        <taxon>Eukaryota</taxon>
        <taxon>Metamonada</taxon>
        <taxon>Diplomonadida</taxon>
        <taxon>Hexamitidae</taxon>
        <taxon>Giardiinae</taxon>
        <taxon>Giardia</taxon>
    </lineage>
</organism>
<dbReference type="GO" id="GO:0042073">
    <property type="term" value="P:intraciliary transport"/>
    <property type="evidence" value="ECO:0007669"/>
    <property type="project" value="InterPro"/>
</dbReference>
<proteinExistence type="predicted"/>
<evidence type="ECO:0000313" key="2">
    <source>
        <dbReference type="EMBL" id="TNJ28484.1"/>
    </source>
</evidence>
<dbReference type="OrthoDB" id="276029at2759"/>
<name>A0A4Z1SRF1_GIAMU</name>
<dbReference type="PANTHER" id="PTHR15614:SF2">
    <property type="entry name" value="INTRAFLAGELLAR TRANSPORT PROTEIN 81 HOMOLOG"/>
    <property type="match status" value="1"/>
</dbReference>
<accession>A0A4Z1SRF1</accession>
<dbReference type="Proteomes" id="UP000315496">
    <property type="component" value="Chromosome 2"/>
</dbReference>
<feature type="coiled-coil region" evidence="1">
    <location>
        <begin position="503"/>
        <end position="530"/>
    </location>
</feature>
<keyword evidence="3" id="KW-1185">Reference proteome</keyword>
<sequence length="657" mass="74118">MTTDQLQVIVDGLNAPPFERRVTLISVSEQLHDPVAAIQLLADVSYQVRPIPLAEEQPVMTPIKVTSANLEQAAGTLLDFTLCLIDGGETRSVPDRQAFQQAMLLPDSVELRSLLCAALKDLPAAKETIYVMKYRAPPPIPTTYISDSQIQSLLSQLREAQSRFSEALNQNREKQQQMVSQRLERLATDKTTYIARRDKLFDRVKHAKTLNVPDEAVRLANRRRISLSEVEDLRVQVQNQNDIRRATLQAAQAVVNSARGTPASILEATEAEHVRLTQEVASLPIEIAEKESLTQCIRSEPGQETIDVMESELEMLRTDLAKYRELVQGVDDGGGDDDGDASRQEQTVFLRQQLVKLRNQRTALEARLAKAHQESEQLNAELLQRCHDVDLSSLVAGLDTLEYIPTLLFKDLLAKGKSLKPLHKRAVDEQQTLRRESAIISRTRDILAAIPDLLDGEEDDRAGPADRSLLNVRNAGEARAVLSEVTATIEVKRREYASRSSQLATQRRLIQQLEAELETERQRSQALEASREGVVYKLHQAVRAEEAEQEDLISRAMCAERNAEALRYELDRAENAREFERLKRETLAELNTSTTEIVEARAAQQNLRNELPNRMAQRAMFRDLCELLAFRKRLAEERRADRDAEQKLGANRLTNAL</sequence>
<gene>
    <name evidence="2" type="ORF">GMRT_12616</name>
</gene>
<feature type="coiled-coil region" evidence="1">
    <location>
        <begin position="150"/>
        <end position="177"/>
    </location>
</feature>
<reference evidence="2 3" key="1">
    <citation type="submission" date="2019-05" db="EMBL/GenBank/DDBJ databases">
        <title>The compact genome of Giardia muris reveals important steps in the evolution of intestinal protozoan parasites.</title>
        <authorList>
            <person name="Xu F."/>
            <person name="Jimenez-Gonzalez A."/>
            <person name="Einarsson E."/>
            <person name="Astvaldsson A."/>
            <person name="Peirasmaki D."/>
            <person name="Eckmann L."/>
            <person name="Andersson J.O."/>
            <person name="Svard S.G."/>
            <person name="Jerlstrom-Hultqvist J."/>
        </authorList>
    </citation>
    <scope>NUCLEOTIDE SEQUENCE [LARGE SCALE GENOMIC DNA]</scope>
    <source>
        <strain evidence="2 3">Roberts-Thomson</strain>
    </source>
</reference>
<evidence type="ECO:0000313" key="3">
    <source>
        <dbReference type="Proteomes" id="UP000315496"/>
    </source>
</evidence>
<evidence type="ECO:0000256" key="1">
    <source>
        <dbReference type="SAM" id="Coils"/>
    </source>
</evidence>
<keyword evidence="2" id="KW-0282">Flagellum</keyword>
<dbReference type="GO" id="GO:0015631">
    <property type="term" value="F:tubulin binding"/>
    <property type="evidence" value="ECO:0007669"/>
    <property type="project" value="InterPro"/>
</dbReference>
<dbReference type="AlphaFoldDB" id="A0A4Z1SRF1"/>
<feature type="coiled-coil region" evidence="1">
    <location>
        <begin position="556"/>
        <end position="610"/>
    </location>
</feature>
<feature type="coiled-coil region" evidence="1">
    <location>
        <begin position="306"/>
        <end position="381"/>
    </location>
</feature>
<dbReference type="InterPro" id="IPR043016">
    <property type="entry name" value="IFT81_N_sf"/>
</dbReference>